<sequence>MLSAKRLIQKAVLLRHHQENNKERSSLTAADLDLQVVVHYGIPSTASLLAFDSIQRLLAIATLDGRIKVLGGDGIEAIFTSPKQLPYKNIEFLQNQGFLISISIENDIQVWNLESRCLAYSLQWEMNITAFSVISRSCFMYIGDEHGSLSVLKYDSEDAKLLQLPYHISANSLKEAAGFPSPDHQPIVGVLPQPHSSGNRVLIAYQDGLIVLWDVSEGRILFVGGGKDLQLKDDSKNEVDPNIPEDTEEKEITALCWASSNGSILAVGYLDGDILFWKTSTASSTRGQKNELTNSNIVKLQLSSSEKRLPIIVLHWSISDRPSNDGDGRLFIYGGDEIGSEEVLTVLTLEWSSGMETVRCVGRMDITLAGSFADMILLPSSGPTEGNPKAAVSVLANPGQLHIFDDASLSSLPSRQKHKATVLTTGFPMVVPTVDPHITVAKLITLPSGGNSSKILSEIASAKKHRSTPFHGGSANWPLTGGVPSHLSFTEHADVERVYIAGYLDGSVRIWDATYPDLSLICIVEGEVESIEMAGLSDPVMKLEFCSLTQSLAVGNKCGLVRIYNLNGSSDETTFHYLIDTKHEVHTLPQGKGPPLRAVFSLLNSPILALQFANYGAKLAVGLECGHVVVLDTSSLAVLFTTESVSSSCSPVISVNWVGCINTCSLVKSPKHSDSNMPITPTEQVMFFLTKDATLYMIDGGTGSMISSHPWHPKKKSVAISMYVIEGIPSVPDLTDGKQLEESGQNLEAKNESEHITNSTGISSHNNEHHSSVNTLTRERLLDSFILLCCVDSLQLYSTKNVIQGNNKAICKVKHAKPCCWASTFRKEGNICGVVLLFQSGVIEIRSFSGLELVKETSLMSILRWNFKANMEKMMSCDNGQITLAHGCELAFISLFSGENFSRIPESFPCLHDKVLAAAADAAFNFSSNQKKQALKGGKVDHSVVINPSPKSDFSHLEAAFSKQPFSDSYRTAVDSEEVVELNIDDIEIDDEPSLPTATTSSQEVKHMKREKRSQREQLLGVTDDMKPKLRTPEEIMAKYRKAEDASSVAARAREKLLERQEKLERISRRTAELQSGAEDFSSMANELVNNTPVRDARLLLFVAGSTIVPSLCSARQGFSLQDKQGVVELNIRQWSIKHGNYGGA</sequence>
<keyword evidence="5" id="KW-0175">Coiled coil</keyword>
<evidence type="ECO:0000256" key="1">
    <source>
        <dbReference type="ARBA" id="ARBA00004496"/>
    </source>
</evidence>
<accession>A0A9Q0VVT6</accession>
<dbReference type="SUPFAM" id="SSF58038">
    <property type="entry name" value="SNARE fusion complex"/>
    <property type="match status" value="1"/>
</dbReference>
<dbReference type="OrthoDB" id="19944at2759"/>
<evidence type="ECO:0000313" key="8">
    <source>
        <dbReference type="EMBL" id="KAJ6755732.1"/>
    </source>
</evidence>
<evidence type="ECO:0000259" key="7">
    <source>
        <dbReference type="PROSITE" id="PS50892"/>
    </source>
</evidence>
<evidence type="ECO:0000256" key="2">
    <source>
        <dbReference type="ARBA" id="ARBA00008070"/>
    </source>
</evidence>
<keyword evidence="9" id="KW-1185">Reference proteome</keyword>
<comment type="caution">
    <text evidence="8">The sequence shown here is derived from an EMBL/GenBank/DDBJ whole genome shotgun (WGS) entry which is preliminary data.</text>
</comment>
<keyword evidence="3" id="KW-0268">Exocytosis</keyword>
<protein>
    <submittedName>
        <fullName evidence="8">LETHAL 2 GIANT LARVAE PROTEIN</fullName>
    </submittedName>
</protein>
<evidence type="ECO:0000313" key="9">
    <source>
        <dbReference type="Proteomes" id="UP001151532"/>
    </source>
</evidence>
<dbReference type="PANTHER" id="PTHR10241">
    <property type="entry name" value="LETHAL 2 GIANT LARVAE PROTEIN"/>
    <property type="match status" value="1"/>
</dbReference>
<dbReference type="Gene3D" id="1.20.5.110">
    <property type="match status" value="1"/>
</dbReference>
<dbReference type="Proteomes" id="UP001151532">
    <property type="component" value="Chromosome 16"/>
</dbReference>
<gene>
    <name evidence="8" type="ORF">OIU79_028194</name>
</gene>
<dbReference type="GO" id="GO:0006893">
    <property type="term" value="P:Golgi to plasma membrane transport"/>
    <property type="evidence" value="ECO:0007669"/>
    <property type="project" value="TreeGrafter"/>
</dbReference>
<proteinExistence type="inferred from homology"/>
<dbReference type="GO" id="GO:0005886">
    <property type="term" value="C:plasma membrane"/>
    <property type="evidence" value="ECO:0007669"/>
    <property type="project" value="TreeGrafter"/>
</dbReference>
<dbReference type="Gene3D" id="2.130.10.10">
    <property type="entry name" value="YVTN repeat-like/Quinoprotein amine dehydrogenase"/>
    <property type="match status" value="2"/>
</dbReference>
<dbReference type="PROSITE" id="PS50892">
    <property type="entry name" value="V_SNARE"/>
    <property type="match status" value="1"/>
</dbReference>
<feature type="domain" description="V-SNARE coiled-coil homology" evidence="7">
    <location>
        <begin position="1035"/>
        <end position="1095"/>
    </location>
</feature>
<evidence type="ECO:0000256" key="3">
    <source>
        <dbReference type="ARBA" id="ARBA00022483"/>
    </source>
</evidence>
<organism evidence="8 9">
    <name type="scientific">Salix purpurea</name>
    <name type="common">Purple osier willow</name>
    <dbReference type="NCBI Taxonomy" id="77065"/>
    <lineage>
        <taxon>Eukaryota</taxon>
        <taxon>Viridiplantae</taxon>
        <taxon>Streptophyta</taxon>
        <taxon>Embryophyta</taxon>
        <taxon>Tracheophyta</taxon>
        <taxon>Spermatophyta</taxon>
        <taxon>Magnoliopsida</taxon>
        <taxon>eudicotyledons</taxon>
        <taxon>Gunneridae</taxon>
        <taxon>Pentapetalae</taxon>
        <taxon>rosids</taxon>
        <taxon>fabids</taxon>
        <taxon>Malpighiales</taxon>
        <taxon>Salicaceae</taxon>
        <taxon>Saliceae</taxon>
        <taxon>Salix</taxon>
    </lineage>
</organism>
<name>A0A9Q0VVT6_SALPP</name>
<feature type="region of interest" description="Disordered" evidence="6">
    <location>
        <begin position="990"/>
        <end position="1016"/>
    </location>
</feature>
<dbReference type="PANTHER" id="PTHR10241:SF25">
    <property type="entry name" value="TOMOSYN, ISOFORM C"/>
    <property type="match status" value="1"/>
</dbReference>
<evidence type="ECO:0000256" key="4">
    <source>
        <dbReference type="ARBA" id="ARBA00022490"/>
    </source>
</evidence>
<dbReference type="InterPro" id="IPR042855">
    <property type="entry name" value="V_SNARE_CC"/>
</dbReference>
<dbReference type="SUPFAM" id="SSF50978">
    <property type="entry name" value="WD40 repeat-like"/>
    <property type="match status" value="2"/>
</dbReference>
<dbReference type="EMBL" id="JAPFFK010000007">
    <property type="protein sequence ID" value="KAJ6755732.1"/>
    <property type="molecule type" value="Genomic_DNA"/>
</dbReference>
<reference evidence="8" key="1">
    <citation type="submission" date="2022-11" db="EMBL/GenBank/DDBJ databases">
        <authorList>
            <person name="Hyden B.L."/>
            <person name="Feng K."/>
            <person name="Yates T."/>
            <person name="Jawdy S."/>
            <person name="Smart L.B."/>
            <person name="Muchero W."/>
        </authorList>
    </citation>
    <scope>NUCLEOTIDE SEQUENCE</scope>
    <source>
        <tissue evidence="8">Shoot tip</tissue>
    </source>
</reference>
<reference evidence="8" key="2">
    <citation type="journal article" date="2023" name="Int. J. Mol. Sci.">
        <title>De Novo Assembly and Annotation of 11 Diverse Shrub Willow (Salix) Genomes Reveals Novel Gene Organization in Sex-Linked Regions.</title>
        <authorList>
            <person name="Hyden B."/>
            <person name="Feng K."/>
            <person name="Yates T.B."/>
            <person name="Jawdy S."/>
            <person name="Cereghino C."/>
            <person name="Smart L.B."/>
            <person name="Muchero W."/>
        </authorList>
    </citation>
    <scope>NUCLEOTIDE SEQUENCE</scope>
    <source>
        <tissue evidence="8">Shoot tip</tissue>
    </source>
</reference>
<dbReference type="GO" id="GO:0045159">
    <property type="term" value="F:myosin II binding"/>
    <property type="evidence" value="ECO:0007669"/>
    <property type="project" value="TreeGrafter"/>
</dbReference>
<comment type="similarity">
    <text evidence="2">Belongs to the WD repeat L(2)GL family.</text>
</comment>
<dbReference type="GO" id="GO:0006887">
    <property type="term" value="P:exocytosis"/>
    <property type="evidence" value="ECO:0007669"/>
    <property type="project" value="UniProtKB-KW"/>
</dbReference>
<dbReference type="SMART" id="SM00320">
    <property type="entry name" value="WD40"/>
    <property type="match status" value="6"/>
</dbReference>
<dbReference type="InterPro" id="IPR001680">
    <property type="entry name" value="WD40_rpt"/>
</dbReference>
<dbReference type="InterPro" id="IPR015943">
    <property type="entry name" value="WD40/YVTN_repeat-like_dom_sf"/>
</dbReference>
<dbReference type="InterPro" id="IPR036322">
    <property type="entry name" value="WD40_repeat_dom_sf"/>
</dbReference>
<evidence type="ECO:0000256" key="6">
    <source>
        <dbReference type="SAM" id="MobiDB-lite"/>
    </source>
</evidence>
<dbReference type="AlphaFoldDB" id="A0A9Q0VVT6"/>
<dbReference type="Pfam" id="PF00957">
    <property type="entry name" value="Synaptobrevin"/>
    <property type="match status" value="1"/>
</dbReference>
<dbReference type="GO" id="GO:0005096">
    <property type="term" value="F:GTPase activator activity"/>
    <property type="evidence" value="ECO:0007669"/>
    <property type="project" value="TreeGrafter"/>
</dbReference>
<dbReference type="GO" id="GO:0005737">
    <property type="term" value="C:cytoplasm"/>
    <property type="evidence" value="ECO:0007669"/>
    <property type="project" value="UniProtKB-SubCell"/>
</dbReference>
<evidence type="ECO:0000256" key="5">
    <source>
        <dbReference type="PROSITE-ProRule" id="PRU00290"/>
    </source>
</evidence>
<dbReference type="CDD" id="cd15873">
    <property type="entry name" value="R-SNARE_STXBP5_6"/>
    <property type="match status" value="1"/>
</dbReference>
<comment type="subcellular location">
    <subcellularLocation>
        <location evidence="1">Cytoplasm</location>
    </subcellularLocation>
</comment>
<dbReference type="GO" id="GO:0019905">
    <property type="term" value="F:syntaxin binding"/>
    <property type="evidence" value="ECO:0007669"/>
    <property type="project" value="TreeGrafter"/>
</dbReference>
<keyword evidence="4" id="KW-0963">Cytoplasm</keyword>